<evidence type="ECO:0000313" key="2">
    <source>
        <dbReference type="EMBL" id="TKW58904.1"/>
    </source>
</evidence>
<dbReference type="Proteomes" id="UP000310108">
    <property type="component" value="Unassembled WGS sequence"/>
</dbReference>
<gene>
    <name evidence="2" type="primary">het-6</name>
    <name evidence="2" type="ORF">CTA1_595</name>
</gene>
<comment type="caution">
    <text evidence="2">The sequence shown here is derived from an EMBL/GenBank/DDBJ whole genome shotgun (WGS) entry which is preliminary data.</text>
</comment>
<name>A0A4U6XSM9_9PEZI</name>
<dbReference type="PANTHER" id="PTHR24148:SF78">
    <property type="entry name" value="HETEROKARYON INCOMPATIBILITY DOMAIN-CONTAINING PROTEIN"/>
    <property type="match status" value="1"/>
</dbReference>
<accession>A0A4U6XSM9</accession>
<evidence type="ECO:0000313" key="3">
    <source>
        <dbReference type="Proteomes" id="UP000310108"/>
    </source>
</evidence>
<dbReference type="OrthoDB" id="194358at2759"/>
<dbReference type="EMBL" id="PJEX01000017">
    <property type="protein sequence ID" value="TKW58904.1"/>
    <property type="molecule type" value="Genomic_DNA"/>
</dbReference>
<dbReference type="PANTHER" id="PTHR24148">
    <property type="entry name" value="ANKYRIN REPEAT DOMAIN-CONTAINING PROTEIN 39 HOMOLOG-RELATED"/>
    <property type="match status" value="1"/>
</dbReference>
<evidence type="ECO:0000259" key="1">
    <source>
        <dbReference type="Pfam" id="PF06985"/>
    </source>
</evidence>
<keyword evidence="3" id="KW-1185">Reference proteome</keyword>
<reference evidence="2 3" key="1">
    <citation type="journal article" date="2019" name="PLoS ONE">
        <title>Comparative genome analysis indicates high evolutionary potential of pathogenicity genes in Colletotrichum tanaceti.</title>
        <authorList>
            <person name="Lelwala R.V."/>
            <person name="Korhonen P.K."/>
            <person name="Young N.D."/>
            <person name="Scott J.B."/>
            <person name="Ades P.A."/>
            <person name="Gasser R.B."/>
            <person name="Taylor P.W.J."/>
        </authorList>
    </citation>
    <scope>NUCLEOTIDE SEQUENCE [LARGE SCALE GENOMIC DNA]</scope>
    <source>
        <strain evidence="2">BRIP57314</strain>
    </source>
</reference>
<sequence length="658" mass="73741">MVPALEQHPKMALFEYEPLDLGVKSFRLLMLHPGAGGEVACDIFQASLEPGDIIPYEALSYAWGSNDLFESITVNRKRLPVTKSLFHALSHLRRDTGRILWADAVCIDQSNVAERGHQVGHMGDIYREAEQVLIWLGPSSYEIKILMDFLKALHRDTSRQKDAEHLSRAQEKWVSAQQDTGIGWAALDDIRRRGLTSLLGDPWFTRVWILQEVSHARAASVCCGRWTAPAHMLSSAAMLVGVDPSSQCRAVLDLMPNPFTRRSAKSKTLHTLLREFRVSQASDPRDMVYALLGIASDIPHSDPNGLLLPDYSKTEAQLVQDLQAFLFVGDVENQLGKIDNLRRFLALLTELTDQTCRDSITGARVEDVKKFLAGEEQLEIADVPSNALPSVKNKKGRLFVRDVSQFRNPNFNLCSYGLGSLIEQLDLGEAKTLLCLCGGNWRISKEFVTAFRPHGLKRKNLRFLLRRENSGVQVTQDGFAGMAEFCDAKTMRSVIERQEQTYYITFNVSLMACLNEEHGREIMKMLLTWENDRVRVTEDGLLKILELHDADVVGLLRGRGVQSVRVTGTGTNPANTECSWTSTVTFDGDSAVFRREADEVRRKLRKSRRGGITADVEYTNKAGVESLVVANKAMELGDRRDGPAAFLEGFPMCWRLGE</sequence>
<dbReference type="InterPro" id="IPR052895">
    <property type="entry name" value="HetReg/Transcr_Mod"/>
</dbReference>
<protein>
    <submittedName>
        <fullName evidence="2">Heterokaryon incompatibility protein 6, OR allele</fullName>
    </submittedName>
</protein>
<dbReference type="Pfam" id="PF06985">
    <property type="entry name" value="HET"/>
    <property type="match status" value="1"/>
</dbReference>
<dbReference type="AlphaFoldDB" id="A0A4U6XSM9"/>
<dbReference type="STRING" id="1306861.A0A4U6XSM9"/>
<proteinExistence type="predicted"/>
<feature type="domain" description="Heterokaryon incompatibility" evidence="1">
    <location>
        <begin position="56"/>
        <end position="212"/>
    </location>
</feature>
<dbReference type="InterPro" id="IPR010730">
    <property type="entry name" value="HET"/>
</dbReference>
<organism evidence="2 3">
    <name type="scientific">Colletotrichum tanaceti</name>
    <dbReference type="NCBI Taxonomy" id="1306861"/>
    <lineage>
        <taxon>Eukaryota</taxon>
        <taxon>Fungi</taxon>
        <taxon>Dikarya</taxon>
        <taxon>Ascomycota</taxon>
        <taxon>Pezizomycotina</taxon>
        <taxon>Sordariomycetes</taxon>
        <taxon>Hypocreomycetidae</taxon>
        <taxon>Glomerellales</taxon>
        <taxon>Glomerellaceae</taxon>
        <taxon>Colletotrichum</taxon>
        <taxon>Colletotrichum destructivum species complex</taxon>
    </lineage>
</organism>